<evidence type="ECO:0000313" key="2">
    <source>
        <dbReference type="Proteomes" id="UP000516151"/>
    </source>
</evidence>
<gene>
    <name evidence="1" type="primary">233</name>
    <name evidence="1" type="ORF">SEA_FAUST_233</name>
</gene>
<dbReference type="RefSeq" id="YP_010651812.1">
    <property type="nucleotide sequence ID" value="NC_070783.1"/>
</dbReference>
<accession>A0A7G9UZ50</accession>
<dbReference type="EMBL" id="MT684598">
    <property type="protein sequence ID" value="QNN99305.1"/>
    <property type="molecule type" value="Genomic_DNA"/>
</dbReference>
<name>A0A7G9UZ50_9CAUD</name>
<reference evidence="1 2" key="1">
    <citation type="submission" date="2020-06" db="EMBL/GenBank/DDBJ databases">
        <authorList>
            <person name="Arora M.N."/>
            <person name="Dalling M.T."/>
            <person name="Dawson S.P.M."/>
            <person name="Elia S.N."/>
            <person name="Burke B."/>
            <person name="Shaffer C.D."/>
            <person name="Weston-Hafer K.A."/>
            <person name="Garlena R.A."/>
            <person name="Russell D.A."/>
            <person name="Pope W.H."/>
            <person name="Jacobs-Sera D."/>
            <person name="Hatfull G.F."/>
        </authorList>
    </citation>
    <scope>NUCLEOTIDE SEQUENCE [LARGE SCALE GENOMIC DNA]</scope>
</reference>
<dbReference type="GeneID" id="77927528"/>
<dbReference type="KEGG" id="vg:77927528"/>
<sequence length="98" mass="11816">MREDRNWSPEQGNPEDWSTEGWTAEWRRIGLEWWQYRIFDPNGNLRSKDWVDYGNAFYTNLLNKIRSDIQYWASIDAQNVAEIRRMSLDEIITEAKSN</sequence>
<organism evidence="1 2">
    <name type="scientific">Streptomyces phage Faust</name>
    <dbReference type="NCBI Taxonomy" id="2767565"/>
    <lineage>
        <taxon>Viruses</taxon>
        <taxon>Duplodnaviria</taxon>
        <taxon>Heunggongvirae</taxon>
        <taxon>Uroviricota</taxon>
        <taxon>Caudoviricetes</taxon>
        <taxon>Stanwilliamsviridae</taxon>
        <taxon>Loccivirinae</taxon>
        <taxon>Faustvirus</taxon>
        <taxon>Faustvirus faust</taxon>
    </lineage>
</organism>
<protein>
    <submittedName>
        <fullName evidence="1">Uncharacterized protein</fullName>
    </submittedName>
</protein>
<proteinExistence type="predicted"/>
<dbReference type="Proteomes" id="UP000516151">
    <property type="component" value="Segment"/>
</dbReference>
<evidence type="ECO:0000313" key="1">
    <source>
        <dbReference type="EMBL" id="QNN99305.1"/>
    </source>
</evidence>
<keyword evidence="2" id="KW-1185">Reference proteome</keyword>